<dbReference type="InterPro" id="IPR052548">
    <property type="entry name" value="Type_VII_TA_antitoxin"/>
</dbReference>
<sequence length="405" mass="45842">MNIKALLDQVKNLKLPSGEYAIFGSATLAIRNLREAPNIDLIVTNKLWQNLLASNIPDEEGFIRIGHVKISNWWFAPTKYSIDKMIAMTELIDELPFVPLNLVADYKKKLNRQKDIDDIVLIGNYLKHQTPDRNNDKEIAINFCDQVNKKLDDKILSIILFGSVARDQTTPESDIDIFLVYNDKQITHKQLTKQITKILVETNTQPPAIYPFLVPSSLPLHELPVFYDASIEGLILKDNQNIASASVQKIINSNTKRISLPSGKWVWINLNKKMMSKKANLLTSASQESLLHAKESFGRGSWNMSIRRSQEAVELVTKASLAKLQVDYPKDHDQAPLLLRILKAKGILVTPDEENNILKISTDLSRKRGPALQYEIGYDKETASHDLASASYVIETLNRIMCQKL</sequence>
<dbReference type="Gene3D" id="3.30.460.10">
    <property type="entry name" value="Beta Polymerase, domain 2"/>
    <property type="match status" value="1"/>
</dbReference>
<dbReference type="GO" id="GO:0016779">
    <property type="term" value="F:nucleotidyltransferase activity"/>
    <property type="evidence" value="ECO:0007669"/>
    <property type="project" value="InterPro"/>
</dbReference>
<dbReference type="PANTHER" id="PTHR33933:SF1">
    <property type="entry name" value="PROTEIN ADENYLYLTRANSFERASE MNTA-RELATED"/>
    <property type="match status" value="1"/>
</dbReference>
<dbReference type="Pfam" id="PF05168">
    <property type="entry name" value="HEPN"/>
    <property type="match status" value="1"/>
</dbReference>
<dbReference type="InterPro" id="IPR007842">
    <property type="entry name" value="HEPN_dom"/>
</dbReference>
<dbReference type="Gene3D" id="1.20.120.330">
    <property type="entry name" value="Nucleotidyltransferases domain 2"/>
    <property type="match status" value="1"/>
</dbReference>
<dbReference type="PANTHER" id="PTHR33933">
    <property type="entry name" value="NUCLEOTIDYLTRANSFERASE"/>
    <property type="match status" value="1"/>
</dbReference>
<dbReference type="Proteomes" id="UP000179237">
    <property type="component" value="Unassembled WGS sequence"/>
</dbReference>
<proteinExistence type="predicted"/>
<accession>A0A1F5FW65</accession>
<evidence type="ECO:0000313" key="3">
    <source>
        <dbReference type="Proteomes" id="UP000179237"/>
    </source>
</evidence>
<dbReference type="Pfam" id="PF01909">
    <property type="entry name" value="NTP_transf_2"/>
    <property type="match status" value="1"/>
</dbReference>
<dbReference type="EMBL" id="MFAQ01000007">
    <property type="protein sequence ID" value="OGD83851.1"/>
    <property type="molecule type" value="Genomic_DNA"/>
</dbReference>
<gene>
    <name evidence="2" type="ORF">A2572_02690</name>
</gene>
<protein>
    <recommendedName>
        <fullName evidence="1">HEPN domain-containing protein</fullName>
    </recommendedName>
</protein>
<comment type="caution">
    <text evidence="2">The sequence shown here is derived from an EMBL/GenBank/DDBJ whole genome shotgun (WGS) entry which is preliminary data.</text>
</comment>
<evidence type="ECO:0000259" key="1">
    <source>
        <dbReference type="PROSITE" id="PS50910"/>
    </source>
</evidence>
<name>A0A1F5FW65_9BACT</name>
<dbReference type="SUPFAM" id="SSF81593">
    <property type="entry name" value="Nucleotidyltransferase substrate binding subunit/domain"/>
    <property type="match status" value="1"/>
</dbReference>
<feature type="domain" description="HEPN" evidence="1">
    <location>
        <begin position="283"/>
        <end position="400"/>
    </location>
</feature>
<reference evidence="2 3" key="1">
    <citation type="journal article" date="2016" name="Nat. Commun.">
        <title>Thousands of microbial genomes shed light on interconnected biogeochemical processes in an aquifer system.</title>
        <authorList>
            <person name="Anantharaman K."/>
            <person name="Brown C.T."/>
            <person name="Hug L.A."/>
            <person name="Sharon I."/>
            <person name="Castelle C.J."/>
            <person name="Probst A.J."/>
            <person name="Thomas B.C."/>
            <person name="Singh A."/>
            <person name="Wilkins M.J."/>
            <person name="Karaoz U."/>
            <person name="Brodie E.L."/>
            <person name="Williams K.H."/>
            <person name="Hubbard S.S."/>
            <person name="Banfield J.F."/>
        </authorList>
    </citation>
    <scope>NUCLEOTIDE SEQUENCE [LARGE SCALE GENOMIC DNA]</scope>
</reference>
<dbReference type="PROSITE" id="PS50910">
    <property type="entry name" value="HEPN"/>
    <property type="match status" value="1"/>
</dbReference>
<dbReference type="SUPFAM" id="SSF81301">
    <property type="entry name" value="Nucleotidyltransferase"/>
    <property type="match status" value="1"/>
</dbReference>
<evidence type="ECO:0000313" key="2">
    <source>
        <dbReference type="EMBL" id="OGD83851.1"/>
    </source>
</evidence>
<dbReference type="AlphaFoldDB" id="A0A1F5FW65"/>
<organism evidence="2 3">
    <name type="scientific">Candidatus Collierbacteria bacterium RIFOXYD1_FULL_40_9</name>
    <dbReference type="NCBI Taxonomy" id="1817731"/>
    <lineage>
        <taxon>Bacteria</taxon>
        <taxon>Candidatus Collieribacteriota</taxon>
    </lineage>
</organism>
<dbReference type="InterPro" id="IPR002934">
    <property type="entry name" value="Polymerase_NTP_transf_dom"/>
</dbReference>
<dbReference type="CDD" id="cd05403">
    <property type="entry name" value="NT_KNTase_like"/>
    <property type="match status" value="1"/>
</dbReference>
<dbReference type="InterPro" id="IPR043519">
    <property type="entry name" value="NT_sf"/>
</dbReference>